<proteinExistence type="predicted"/>
<keyword evidence="2" id="KW-1185">Reference proteome</keyword>
<evidence type="ECO:0000313" key="1">
    <source>
        <dbReference type="EMBL" id="MCS4533657.1"/>
    </source>
</evidence>
<gene>
    <name evidence="1" type="ORF">NXS09_05000</name>
</gene>
<name>A0ABT2FC05_9NEIS</name>
<dbReference type="RefSeq" id="WP_259291464.1">
    <property type="nucleotide sequence ID" value="NZ_JANUXW010000003.1"/>
</dbReference>
<accession>A0ABT2FC05</accession>
<reference evidence="1" key="2">
    <citation type="journal article" date="2023" name="Curr. Microbiol.">
        <title>Neisseria montereyensis sp. nov., Isolated from Oropharynx of California Sea Lion (Zalophus californianus): Genomic, Phylogenetic, and Phenotypic Study.</title>
        <authorList>
            <person name="Volokhov D.V."/>
            <person name="Zagorodnyaya T.A."/>
            <person name="Furtak V.A."/>
            <person name="Nattanmai G."/>
            <person name="Randall L."/>
            <person name="Jose S."/>
            <person name="Gao Y."/>
            <person name="Gulland F.M."/>
            <person name="Eisenberg T."/>
            <person name="Delmonte P."/>
            <person name="Blom J."/>
            <person name="Mitchell K.K."/>
        </authorList>
    </citation>
    <scope>NUCLEOTIDE SEQUENCE</scope>
    <source>
        <strain evidence="1">CSL10203-ORH2</strain>
    </source>
</reference>
<dbReference type="EMBL" id="JANUXW010000003">
    <property type="protein sequence ID" value="MCS4533657.1"/>
    <property type="molecule type" value="Genomic_DNA"/>
</dbReference>
<comment type="caution">
    <text evidence="1">The sequence shown here is derived from an EMBL/GenBank/DDBJ whole genome shotgun (WGS) entry which is preliminary data.</text>
</comment>
<dbReference type="Proteomes" id="UP001166947">
    <property type="component" value="Unassembled WGS sequence"/>
</dbReference>
<protein>
    <submittedName>
        <fullName evidence="1">Uncharacterized protein</fullName>
    </submittedName>
</protein>
<organism evidence="1 2">
    <name type="scientific">Neisseria montereyensis</name>
    <dbReference type="NCBI Taxonomy" id="2973938"/>
    <lineage>
        <taxon>Bacteria</taxon>
        <taxon>Pseudomonadati</taxon>
        <taxon>Pseudomonadota</taxon>
        <taxon>Betaproteobacteria</taxon>
        <taxon>Neisseriales</taxon>
        <taxon>Neisseriaceae</taxon>
        <taxon>Neisseria</taxon>
    </lineage>
</organism>
<reference evidence="1" key="1">
    <citation type="submission" date="2022-08" db="EMBL/GenBank/DDBJ databases">
        <authorList>
            <person name="Volokhov D.V."/>
            <person name="Furtak V.A."/>
            <person name="Zagorodnyaya T.A."/>
        </authorList>
    </citation>
    <scope>NUCLEOTIDE SEQUENCE</scope>
    <source>
        <strain evidence="1">CSL10203-ORH2</strain>
    </source>
</reference>
<sequence>MGFFDILSSVGKSLISAAEEKSQEIMSETWLKMNTFDTQRLNSLIKAKGPTSILAKIALMKLYSRSRYDFTEYMMNDETKSALIRFCKSNTVQLYDKRYSNEILRIANEIIDQYS</sequence>
<evidence type="ECO:0000313" key="2">
    <source>
        <dbReference type="Proteomes" id="UP001166947"/>
    </source>
</evidence>